<keyword evidence="4" id="KW-0479">Metal-binding</keyword>
<dbReference type="GO" id="GO:0046872">
    <property type="term" value="F:metal ion binding"/>
    <property type="evidence" value="ECO:0007669"/>
    <property type="project" value="UniProtKB-KW"/>
</dbReference>
<name>A0AAU7CAV2_9BACT</name>
<dbReference type="Pfam" id="PF00107">
    <property type="entry name" value="ADH_zinc_N"/>
    <property type="match status" value="1"/>
</dbReference>
<accession>A0AAU7CAV2</accession>
<protein>
    <recommendedName>
        <fullName evidence="3">alcohol dehydrogenase</fullName>
        <ecNumber evidence="3">1.1.1.1</ecNumber>
    </recommendedName>
</protein>
<evidence type="ECO:0000256" key="6">
    <source>
        <dbReference type="ARBA" id="ARBA00023002"/>
    </source>
</evidence>
<evidence type="ECO:0000256" key="1">
    <source>
        <dbReference type="ARBA" id="ARBA00001947"/>
    </source>
</evidence>
<reference evidence="10" key="1">
    <citation type="submission" date="2024-05" db="EMBL/GenBank/DDBJ databases">
        <title>Planctomycetes of the genus Singulisphaera possess chitinolytic capabilities.</title>
        <authorList>
            <person name="Ivanova A."/>
        </authorList>
    </citation>
    <scope>NUCLEOTIDE SEQUENCE</scope>
    <source>
        <strain evidence="10">Ch08T</strain>
    </source>
</reference>
<dbReference type="GO" id="GO:0005737">
    <property type="term" value="C:cytoplasm"/>
    <property type="evidence" value="ECO:0007669"/>
    <property type="project" value="TreeGrafter"/>
</dbReference>
<proteinExistence type="inferred from homology"/>
<dbReference type="RefSeq" id="WP_406695032.1">
    <property type="nucleotide sequence ID" value="NZ_CP155447.1"/>
</dbReference>
<dbReference type="Pfam" id="PF08240">
    <property type="entry name" value="ADH_N"/>
    <property type="match status" value="1"/>
</dbReference>
<dbReference type="InterPro" id="IPR013149">
    <property type="entry name" value="ADH-like_C"/>
</dbReference>
<dbReference type="CDD" id="cd08231">
    <property type="entry name" value="MDR_TM0436_like"/>
    <property type="match status" value="1"/>
</dbReference>
<dbReference type="NCBIfam" id="TIGR03366">
    <property type="entry name" value="HpnZ_proposed"/>
    <property type="match status" value="1"/>
</dbReference>
<feature type="domain" description="Alcohol dehydrogenase-like C-terminal" evidence="8">
    <location>
        <begin position="181"/>
        <end position="308"/>
    </location>
</feature>
<dbReference type="GO" id="GO:0004022">
    <property type="term" value="F:alcohol dehydrogenase (NAD+) activity"/>
    <property type="evidence" value="ECO:0007669"/>
    <property type="project" value="UniProtKB-EC"/>
</dbReference>
<dbReference type="SUPFAM" id="SSF50129">
    <property type="entry name" value="GroES-like"/>
    <property type="match status" value="1"/>
</dbReference>
<dbReference type="PANTHER" id="PTHR42940:SF3">
    <property type="entry name" value="ALCOHOL DEHYDROGENASE 1-RELATED"/>
    <property type="match status" value="1"/>
</dbReference>
<organism evidence="10">
    <name type="scientific">Singulisphaera sp. Ch08</name>
    <dbReference type="NCBI Taxonomy" id="3120278"/>
    <lineage>
        <taxon>Bacteria</taxon>
        <taxon>Pseudomonadati</taxon>
        <taxon>Planctomycetota</taxon>
        <taxon>Planctomycetia</taxon>
        <taxon>Isosphaerales</taxon>
        <taxon>Isosphaeraceae</taxon>
        <taxon>Singulisphaera</taxon>
    </lineage>
</organism>
<keyword evidence="7" id="KW-0520">NAD</keyword>
<dbReference type="InterPro" id="IPR013154">
    <property type="entry name" value="ADH-like_N"/>
</dbReference>
<dbReference type="PANTHER" id="PTHR42940">
    <property type="entry name" value="ALCOHOL DEHYDROGENASE 1-RELATED"/>
    <property type="match status" value="1"/>
</dbReference>
<dbReference type="EC" id="1.1.1.1" evidence="3"/>
<dbReference type="AlphaFoldDB" id="A0AAU7CAV2"/>
<dbReference type="Gene3D" id="3.90.180.10">
    <property type="entry name" value="Medium-chain alcohol dehydrogenases, catalytic domain"/>
    <property type="match status" value="1"/>
</dbReference>
<evidence type="ECO:0000256" key="3">
    <source>
        <dbReference type="ARBA" id="ARBA00013190"/>
    </source>
</evidence>
<dbReference type="InterPro" id="IPR011032">
    <property type="entry name" value="GroES-like_sf"/>
</dbReference>
<comment type="cofactor">
    <cofactor evidence="1">
        <name>Zn(2+)</name>
        <dbReference type="ChEBI" id="CHEBI:29105"/>
    </cofactor>
</comment>
<evidence type="ECO:0000256" key="5">
    <source>
        <dbReference type="ARBA" id="ARBA00022833"/>
    </source>
</evidence>
<dbReference type="Gene3D" id="3.40.50.720">
    <property type="entry name" value="NAD(P)-binding Rossmann-like Domain"/>
    <property type="match status" value="1"/>
</dbReference>
<keyword evidence="5" id="KW-0862">Zinc</keyword>
<dbReference type="InterPro" id="IPR017743">
    <property type="entry name" value="ADH_phosphonate_catab-assoc"/>
</dbReference>
<gene>
    <name evidence="10" type="ORF">V5E97_28730</name>
</gene>
<evidence type="ECO:0000259" key="9">
    <source>
        <dbReference type="Pfam" id="PF08240"/>
    </source>
</evidence>
<evidence type="ECO:0000256" key="7">
    <source>
        <dbReference type="ARBA" id="ARBA00023027"/>
    </source>
</evidence>
<dbReference type="InterPro" id="IPR036291">
    <property type="entry name" value="NAD(P)-bd_dom_sf"/>
</dbReference>
<evidence type="ECO:0000256" key="2">
    <source>
        <dbReference type="ARBA" id="ARBA00008072"/>
    </source>
</evidence>
<evidence type="ECO:0000259" key="8">
    <source>
        <dbReference type="Pfam" id="PF00107"/>
    </source>
</evidence>
<dbReference type="SUPFAM" id="SSF51735">
    <property type="entry name" value="NAD(P)-binding Rossmann-fold domains"/>
    <property type="match status" value="1"/>
</dbReference>
<evidence type="ECO:0000256" key="4">
    <source>
        <dbReference type="ARBA" id="ARBA00022723"/>
    </source>
</evidence>
<comment type="similarity">
    <text evidence="2">Belongs to the zinc-containing alcohol dehydrogenase family.</text>
</comment>
<sequence>MAGPTSLTCVCCLFLRYNQEILVRVLGCTLCGSDLHSVEGRRSVPVPTVLGHEIVGEIVEFGKSGPTRDLAGQELKIGDRVTWAIVASCGHCDFCDRSLPQKCLNAVKYGHEPFRDGRELLGGLAEHCLLVAGTAIVRLPDRMPLEVACPASCATATIAAALEAAGDLQGRQVCVIGAGMLGLTACAMARVQGAAGIVCVEPNDLRREHALLFGASGVARPDELTAVAAEAVGRHGFDVVVELSGHPSAFEMVWPLIRVGGRLILVGSVFPAPPVSVSLEQIVRRHLTIRGIHNYAPRHLLAAVEFLSAHHGEFHSPHLSLTGSRSRQLLKPLPRAVIPARSGLEFGPTVPSGESSW</sequence>
<evidence type="ECO:0000313" key="10">
    <source>
        <dbReference type="EMBL" id="XBH02290.1"/>
    </source>
</evidence>
<keyword evidence="6" id="KW-0560">Oxidoreductase</keyword>
<dbReference type="EMBL" id="CP155447">
    <property type="protein sequence ID" value="XBH02290.1"/>
    <property type="molecule type" value="Genomic_DNA"/>
</dbReference>
<feature type="domain" description="Alcohol dehydrogenase-like N-terminal" evidence="9">
    <location>
        <begin position="19"/>
        <end position="141"/>
    </location>
</feature>